<dbReference type="GO" id="GO:0006281">
    <property type="term" value="P:DNA repair"/>
    <property type="evidence" value="ECO:0007669"/>
    <property type="project" value="UniProtKB-ARBA"/>
</dbReference>
<dbReference type="InterPro" id="IPR036279">
    <property type="entry name" value="5-3_exonuclease_C_sf"/>
</dbReference>
<dbReference type="Gene3D" id="3.40.50.1010">
    <property type="entry name" value="5'-nuclease"/>
    <property type="match status" value="1"/>
</dbReference>
<dbReference type="GO" id="GO:0046872">
    <property type="term" value="F:metal ion binding"/>
    <property type="evidence" value="ECO:0007669"/>
    <property type="project" value="UniProtKB-KW"/>
</dbReference>
<dbReference type="GO" id="GO:0003677">
    <property type="term" value="F:DNA binding"/>
    <property type="evidence" value="ECO:0007669"/>
    <property type="project" value="InterPro"/>
</dbReference>
<keyword evidence="2" id="KW-0540">Nuclease</keyword>
<gene>
    <name evidence="5" type="ORF">BCR33DRAFT_765653</name>
</gene>
<name>A0A1Y2CE92_9FUNG</name>
<evidence type="ECO:0000256" key="2">
    <source>
        <dbReference type="ARBA" id="ARBA00022759"/>
    </source>
</evidence>
<dbReference type="OrthoDB" id="2158559at2759"/>
<keyword evidence="2" id="KW-0255">Endonuclease</keyword>
<keyword evidence="1" id="KW-0479">Metal-binding</keyword>
<dbReference type="PRINTS" id="PR00853">
    <property type="entry name" value="XPGRADSUPER"/>
</dbReference>
<keyword evidence="2" id="KW-0378">Hydrolase</keyword>
<evidence type="ECO:0000259" key="4">
    <source>
        <dbReference type="SMART" id="SM00484"/>
    </source>
</evidence>
<dbReference type="GO" id="GO:0008409">
    <property type="term" value="F:5'-3' exonuclease activity"/>
    <property type="evidence" value="ECO:0007669"/>
    <property type="project" value="TreeGrafter"/>
</dbReference>
<comment type="caution">
    <text evidence="5">The sequence shown here is derived from an EMBL/GenBank/DDBJ whole genome shotgun (WGS) entry which is preliminary data.</text>
</comment>
<dbReference type="SMART" id="SM00484">
    <property type="entry name" value="XPGI"/>
    <property type="match status" value="1"/>
</dbReference>
<dbReference type="InterPro" id="IPR006086">
    <property type="entry name" value="XPG-I_dom"/>
</dbReference>
<organism evidence="5 6">
    <name type="scientific">Rhizoclosmatium globosum</name>
    <dbReference type="NCBI Taxonomy" id="329046"/>
    <lineage>
        <taxon>Eukaryota</taxon>
        <taxon>Fungi</taxon>
        <taxon>Fungi incertae sedis</taxon>
        <taxon>Chytridiomycota</taxon>
        <taxon>Chytridiomycota incertae sedis</taxon>
        <taxon>Chytridiomycetes</taxon>
        <taxon>Chytridiales</taxon>
        <taxon>Chytriomycetaceae</taxon>
        <taxon>Rhizoclosmatium</taxon>
    </lineage>
</organism>
<evidence type="ECO:0000313" key="5">
    <source>
        <dbReference type="EMBL" id="ORY45246.1"/>
    </source>
</evidence>
<dbReference type="STRING" id="329046.A0A1Y2CE92"/>
<dbReference type="GO" id="GO:0017108">
    <property type="term" value="F:5'-flap endonuclease activity"/>
    <property type="evidence" value="ECO:0007669"/>
    <property type="project" value="TreeGrafter"/>
</dbReference>
<dbReference type="Proteomes" id="UP000193642">
    <property type="component" value="Unassembled WGS sequence"/>
</dbReference>
<protein>
    <submittedName>
        <fullName evidence="5">PIN domain-like protein</fullName>
    </submittedName>
</protein>
<evidence type="ECO:0000313" key="6">
    <source>
        <dbReference type="Proteomes" id="UP000193642"/>
    </source>
</evidence>
<reference evidence="5 6" key="1">
    <citation type="submission" date="2016-07" db="EMBL/GenBank/DDBJ databases">
        <title>Pervasive Adenine N6-methylation of Active Genes in Fungi.</title>
        <authorList>
            <consortium name="DOE Joint Genome Institute"/>
            <person name="Mondo S.J."/>
            <person name="Dannebaum R.O."/>
            <person name="Kuo R.C."/>
            <person name="Labutti K."/>
            <person name="Haridas S."/>
            <person name="Kuo A."/>
            <person name="Salamov A."/>
            <person name="Ahrendt S.R."/>
            <person name="Lipzen A."/>
            <person name="Sullivan W."/>
            <person name="Andreopoulos W.B."/>
            <person name="Clum A."/>
            <person name="Lindquist E."/>
            <person name="Daum C."/>
            <person name="Ramamoorthy G.K."/>
            <person name="Gryganskyi A."/>
            <person name="Culley D."/>
            <person name="Magnuson J.K."/>
            <person name="James T.Y."/>
            <person name="O'Malley M.A."/>
            <person name="Stajich J.E."/>
            <person name="Spatafora J.W."/>
            <person name="Visel A."/>
            <person name="Grigoriev I.V."/>
        </authorList>
    </citation>
    <scope>NUCLEOTIDE SEQUENCE [LARGE SCALE GENOMIC DNA]</scope>
    <source>
        <strain evidence="5 6">JEL800</strain>
    </source>
</reference>
<proteinExistence type="predicted"/>
<feature type="domain" description="XPG-I" evidence="4">
    <location>
        <begin position="134"/>
        <end position="205"/>
    </location>
</feature>
<keyword evidence="6" id="KW-1185">Reference proteome</keyword>
<dbReference type="Pfam" id="PF00867">
    <property type="entry name" value="XPG_I"/>
    <property type="match status" value="1"/>
</dbReference>
<dbReference type="InterPro" id="IPR006084">
    <property type="entry name" value="XPG/Rad2"/>
</dbReference>
<dbReference type="PANTHER" id="PTHR11081">
    <property type="entry name" value="FLAP ENDONUCLEASE FAMILY MEMBER"/>
    <property type="match status" value="1"/>
</dbReference>
<sequence length="355" mass="39394">MLALEAERLAQLEALEALLSRQSSNMSETLDHSNHSESNQSTIETELNELESQHRTQLDLALSLKMTGIGMKMFEQSARVFQDVKNPSQHLAPNQILPNIYDLISESHARVHSLSSRTLLLSPSLIEQVMQLLKELHVPILTSPHEGEALCAYLTASGQTYASATEDMDCCVFGDGLVIRHLAKAVVFTSRTPNPFEGELESLDDSSTDASSISSSFLQHHRQQQQQQAIAADSEAFKTLSAQTESKSLIQINPLEFRLQTGLTHAQFVDVMILCGCDFSDGLKGVGHVNAFKLVKQYGSIEAILESNKFVPKEGFDYLKARRVFLEGPKEMEGVIVKQEVEEAIQHFRGMHGIQ</sequence>
<dbReference type="AlphaFoldDB" id="A0A1Y2CE92"/>
<dbReference type="SMART" id="SM00279">
    <property type="entry name" value="HhH2"/>
    <property type="match status" value="1"/>
</dbReference>
<evidence type="ECO:0000256" key="1">
    <source>
        <dbReference type="ARBA" id="ARBA00022723"/>
    </source>
</evidence>
<keyword evidence="3" id="KW-0460">Magnesium</keyword>
<accession>A0A1Y2CE92</accession>
<dbReference type="InterPro" id="IPR008918">
    <property type="entry name" value="HhH2"/>
</dbReference>
<dbReference type="PANTHER" id="PTHR11081:SF9">
    <property type="entry name" value="FLAP ENDONUCLEASE 1"/>
    <property type="match status" value="1"/>
</dbReference>
<dbReference type="SUPFAM" id="SSF88723">
    <property type="entry name" value="PIN domain-like"/>
    <property type="match status" value="1"/>
</dbReference>
<dbReference type="EMBL" id="MCGO01000020">
    <property type="protein sequence ID" value="ORY45246.1"/>
    <property type="molecule type" value="Genomic_DNA"/>
</dbReference>
<evidence type="ECO:0000256" key="3">
    <source>
        <dbReference type="ARBA" id="ARBA00022842"/>
    </source>
</evidence>
<dbReference type="InterPro" id="IPR029060">
    <property type="entry name" value="PIN-like_dom_sf"/>
</dbReference>
<dbReference type="Gene3D" id="1.10.150.20">
    <property type="entry name" value="5' to 3' exonuclease, C-terminal subdomain"/>
    <property type="match status" value="1"/>
</dbReference>
<dbReference type="SUPFAM" id="SSF47807">
    <property type="entry name" value="5' to 3' exonuclease, C-terminal subdomain"/>
    <property type="match status" value="1"/>
</dbReference>